<evidence type="ECO:0000313" key="2">
    <source>
        <dbReference type="EMBL" id="GER59409.1"/>
    </source>
</evidence>
<keyword evidence="1" id="KW-0472">Membrane</keyword>
<dbReference type="RefSeq" id="WP_151673687.1">
    <property type="nucleotide sequence ID" value="NZ_BKCG01000003.1"/>
</dbReference>
<keyword evidence="1" id="KW-1133">Transmembrane helix</keyword>
<dbReference type="AlphaFoldDB" id="A0A5J4IP75"/>
<sequence length="75" mass="8547">MLNNWKLIILLCLTLGLAPFFPEPHLWGKIKWIVGGAEGMTLKDWFDVVLHGTPFILLIRIVIVNLSAKITEYSK</sequence>
<dbReference type="Proteomes" id="UP000326509">
    <property type="component" value="Unassembled WGS sequence"/>
</dbReference>
<dbReference type="EMBL" id="BKCG01000003">
    <property type="protein sequence ID" value="GER59409.1"/>
    <property type="molecule type" value="Genomic_DNA"/>
</dbReference>
<keyword evidence="3" id="KW-1185">Reference proteome</keyword>
<comment type="caution">
    <text evidence="2">The sequence shown here is derived from an EMBL/GenBank/DDBJ whole genome shotgun (WGS) entry which is preliminary data.</text>
</comment>
<accession>A0A5J4IP75</accession>
<name>A0A5J4IP75_9FLAO</name>
<dbReference type="OrthoDB" id="1467821at2"/>
<keyword evidence="1" id="KW-0812">Transmembrane</keyword>
<evidence type="ECO:0000256" key="1">
    <source>
        <dbReference type="SAM" id="Phobius"/>
    </source>
</evidence>
<proteinExistence type="predicted"/>
<evidence type="ECO:0008006" key="4">
    <source>
        <dbReference type="Google" id="ProtNLM"/>
    </source>
</evidence>
<organism evidence="2 3">
    <name type="scientific">Patiriisocius marinus</name>
    <dbReference type="NCBI Taxonomy" id="1397112"/>
    <lineage>
        <taxon>Bacteria</taxon>
        <taxon>Pseudomonadati</taxon>
        <taxon>Bacteroidota</taxon>
        <taxon>Flavobacteriia</taxon>
        <taxon>Flavobacteriales</taxon>
        <taxon>Flavobacteriaceae</taxon>
        <taxon>Patiriisocius</taxon>
    </lineage>
</organism>
<reference evidence="2 3" key="1">
    <citation type="submission" date="2019-08" db="EMBL/GenBank/DDBJ databases">
        <title>Draft genome sequence of Ulvibacter marinus type strain NBRC 109484.</title>
        <authorList>
            <person name="Kawano K."/>
            <person name="Ushijima N."/>
            <person name="Kihara M."/>
            <person name="Itoh H."/>
        </authorList>
    </citation>
    <scope>NUCLEOTIDE SEQUENCE [LARGE SCALE GENOMIC DNA]</scope>
    <source>
        <strain evidence="2 3">NBRC 109484</strain>
    </source>
</reference>
<protein>
    <recommendedName>
        <fullName evidence="4">RND transporter</fullName>
    </recommendedName>
</protein>
<feature type="transmembrane region" description="Helical" evidence="1">
    <location>
        <begin position="46"/>
        <end position="68"/>
    </location>
</feature>
<evidence type="ECO:0000313" key="3">
    <source>
        <dbReference type="Proteomes" id="UP000326509"/>
    </source>
</evidence>
<gene>
    <name evidence="2" type="ORF">ULMA_15170</name>
</gene>